<feature type="region of interest" description="Disordered" evidence="1">
    <location>
        <begin position="21"/>
        <end position="63"/>
    </location>
</feature>
<protein>
    <submittedName>
        <fullName evidence="2">Uncharacterized protein</fullName>
    </submittedName>
</protein>
<name>A0A0L0USP9_9BASI</name>
<evidence type="ECO:0000313" key="2">
    <source>
        <dbReference type="EMBL" id="KNE90092.1"/>
    </source>
</evidence>
<dbReference type="AlphaFoldDB" id="A0A0L0USP9"/>
<evidence type="ECO:0000313" key="3">
    <source>
        <dbReference type="Proteomes" id="UP000054564"/>
    </source>
</evidence>
<keyword evidence="3" id="KW-1185">Reference proteome</keyword>
<dbReference type="OrthoDB" id="2147986at2759"/>
<accession>A0A0L0USP9</accession>
<organism evidence="2 3">
    <name type="scientific">Puccinia striiformis f. sp. tritici PST-78</name>
    <dbReference type="NCBI Taxonomy" id="1165861"/>
    <lineage>
        <taxon>Eukaryota</taxon>
        <taxon>Fungi</taxon>
        <taxon>Dikarya</taxon>
        <taxon>Basidiomycota</taxon>
        <taxon>Pucciniomycotina</taxon>
        <taxon>Pucciniomycetes</taxon>
        <taxon>Pucciniales</taxon>
        <taxon>Pucciniaceae</taxon>
        <taxon>Puccinia</taxon>
    </lineage>
</organism>
<dbReference type="EMBL" id="AJIL01000277">
    <property type="protein sequence ID" value="KNE90092.1"/>
    <property type="molecule type" value="Genomic_DNA"/>
</dbReference>
<feature type="compositionally biased region" description="Polar residues" evidence="1">
    <location>
        <begin position="44"/>
        <end position="63"/>
    </location>
</feature>
<proteinExistence type="predicted"/>
<gene>
    <name evidence="2" type="ORF">PSTG_16469</name>
</gene>
<comment type="caution">
    <text evidence="2">The sequence shown here is derived from an EMBL/GenBank/DDBJ whole genome shotgun (WGS) entry which is preliminary data.</text>
</comment>
<reference evidence="3" key="1">
    <citation type="submission" date="2014-03" db="EMBL/GenBank/DDBJ databases">
        <title>The Genome Sequence of Puccinia striiformis f. sp. tritici PST-78.</title>
        <authorList>
            <consortium name="The Broad Institute Genome Sequencing Platform"/>
            <person name="Cuomo C."/>
            <person name="Hulbert S."/>
            <person name="Chen X."/>
            <person name="Walker B."/>
            <person name="Young S.K."/>
            <person name="Zeng Q."/>
            <person name="Gargeya S."/>
            <person name="Fitzgerald M."/>
            <person name="Haas B."/>
            <person name="Abouelleil A."/>
            <person name="Alvarado L."/>
            <person name="Arachchi H.M."/>
            <person name="Berlin A.M."/>
            <person name="Chapman S.B."/>
            <person name="Goldberg J."/>
            <person name="Griggs A."/>
            <person name="Gujja S."/>
            <person name="Hansen M."/>
            <person name="Howarth C."/>
            <person name="Imamovic A."/>
            <person name="Larimer J."/>
            <person name="McCowan C."/>
            <person name="Montmayeur A."/>
            <person name="Murphy C."/>
            <person name="Neiman D."/>
            <person name="Pearson M."/>
            <person name="Priest M."/>
            <person name="Roberts A."/>
            <person name="Saif S."/>
            <person name="Shea T."/>
            <person name="Sisk P."/>
            <person name="Sykes S."/>
            <person name="Wortman J."/>
            <person name="Nusbaum C."/>
            <person name="Birren B."/>
        </authorList>
    </citation>
    <scope>NUCLEOTIDE SEQUENCE [LARGE SCALE GENOMIC DNA]</scope>
    <source>
        <strain evidence="3">race PST-78</strain>
    </source>
</reference>
<feature type="compositionally biased region" description="Basic residues" evidence="1">
    <location>
        <begin position="25"/>
        <end position="37"/>
    </location>
</feature>
<dbReference type="Proteomes" id="UP000054564">
    <property type="component" value="Unassembled WGS sequence"/>
</dbReference>
<sequence length="265" mass="29633">MSLCRRALYWEIVPLCNPAAGPGFKARRSRRPGKGSRLHAEADSTPTNNIPKCKTTQPQPQHTQDLKAILTKPDKQLEEIQELINQNFEANNDQIGLLRELLRLEKGKREKAETINAIYEFVLSVEQIVCRRLNIEHSTLTRALRSDGTTWIDVRTLLNLEDDSSDGLLALIKHIKTSRLGHGRASPTTAKNLVLSKSLVPLAEENCSLTPKQVALLRKLLDWVVHDLSESATLADLRLAVEELMVLDSCLDSDLDSPLSESSLF</sequence>
<evidence type="ECO:0000256" key="1">
    <source>
        <dbReference type="SAM" id="MobiDB-lite"/>
    </source>
</evidence>